<accession>A0ABN7AXU2</accession>
<dbReference type="EMBL" id="AP028915">
    <property type="protein sequence ID" value="BES96828.1"/>
    <property type="molecule type" value="Genomic_DNA"/>
</dbReference>
<evidence type="ECO:0000256" key="4">
    <source>
        <dbReference type="ARBA" id="ARBA00022475"/>
    </source>
</evidence>
<feature type="transmembrane region" description="Helical" evidence="12">
    <location>
        <begin position="146"/>
        <end position="166"/>
    </location>
</feature>
<feature type="transmembrane region" description="Helical" evidence="12">
    <location>
        <begin position="512"/>
        <end position="531"/>
    </location>
</feature>
<dbReference type="PANTHER" id="PTHR42985">
    <property type="entry name" value="SODIUM-COUPLED MONOCARBOXYLATE TRANSPORTER"/>
    <property type="match status" value="1"/>
</dbReference>
<reference evidence="13 14" key="1">
    <citation type="submission" date="2023-09" db="EMBL/GenBank/DDBJ databases">
        <title>Nesidiocoris tenuis whole genome shotgun sequence.</title>
        <authorList>
            <person name="Shibata T."/>
            <person name="Shimoda M."/>
            <person name="Kobayashi T."/>
            <person name="Uehara T."/>
        </authorList>
    </citation>
    <scope>NUCLEOTIDE SEQUENCE [LARGE SCALE GENOMIC DNA]</scope>
    <source>
        <strain evidence="13 14">Japan</strain>
    </source>
</reference>
<dbReference type="Proteomes" id="UP001307889">
    <property type="component" value="Chromosome 7"/>
</dbReference>
<keyword evidence="6 12" id="KW-1133">Transmembrane helix</keyword>
<dbReference type="CDD" id="cd11492">
    <property type="entry name" value="SLC5sbd_NIS-SMVT"/>
    <property type="match status" value="1"/>
</dbReference>
<dbReference type="InterPro" id="IPR051163">
    <property type="entry name" value="Sodium:Solute_Symporter_SSF"/>
</dbReference>
<keyword evidence="4" id="KW-1003">Cell membrane</keyword>
<dbReference type="PROSITE" id="PS50283">
    <property type="entry name" value="NA_SOLUT_SYMP_3"/>
    <property type="match status" value="1"/>
</dbReference>
<feature type="transmembrane region" description="Helical" evidence="12">
    <location>
        <begin position="426"/>
        <end position="445"/>
    </location>
</feature>
<feature type="transmembrane region" description="Helical" evidence="12">
    <location>
        <begin position="255"/>
        <end position="276"/>
    </location>
</feature>
<evidence type="ECO:0000313" key="13">
    <source>
        <dbReference type="EMBL" id="BES96828.1"/>
    </source>
</evidence>
<protein>
    <submittedName>
        <fullName evidence="13">Sodium solute symporter</fullName>
    </submittedName>
</protein>
<dbReference type="Pfam" id="PF00474">
    <property type="entry name" value="SSF"/>
    <property type="match status" value="1"/>
</dbReference>
<dbReference type="PANTHER" id="PTHR42985:SF2">
    <property type="entry name" value="SODIUM-DEPENDENT MULTIVITAMIN TRANSPORTER"/>
    <property type="match status" value="1"/>
</dbReference>
<evidence type="ECO:0000256" key="10">
    <source>
        <dbReference type="ARBA" id="ARBA00023201"/>
    </source>
</evidence>
<evidence type="ECO:0000256" key="9">
    <source>
        <dbReference type="ARBA" id="ARBA00023136"/>
    </source>
</evidence>
<comment type="similarity">
    <text evidence="2 11">Belongs to the sodium:solute symporter (SSF) (TC 2.A.21) family.</text>
</comment>
<feature type="transmembrane region" description="Helical" evidence="12">
    <location>
        <begin position="623"/>
        <end position="645"/>
    </location>
</feature>
<evidence type="ECO:0000256" key="11">
    <source>
        <dbReference type="RuleBase" id="RU362091"/>
    </source>
</evidence>
<evidence type="ECO:0000256" key="12">
    <source>
        <dbReference type="SAM" id="Phobius"/>
    </source>
</evidence>
<proteinExistence type="inferred from homology"/>
<name>A0ABN7AXU2_9HEMI</name>
<comment type="subcellular location">
    <subcellularLocation>
        <location evidence="1">Cell membrane</location>
        <topology evidence="1">Multi-pass membrane protein</topology>
    </subcellularLocation>
</comment>
<feature type="transmembrane region" description="Helical" evidence="12">
    <location>
        <begin position="288"/>
        <end position="313"/>
    </location>
</feature>
<evidence type="ECO:0000256" key="8">
    <source>
        <dbReference type="ARBA" id="ARBA00023065"/>
    </source>
</evidence>
<keyword evidence="5 12" id="KW-0812">Transmembrane</keyword>
<evidence type="ECO:0000256" key="2">
    <source>
        <dbReference type="ARBA" id="ARBA00006434"/>
    </source>
</evidence>
<feature type="transmembrane region" description="Helical" evidence="12">
    <location>
        <begin position="375"/>
        <end position="398"/>
    </location>
</feature>
<keyword evidence="9 12" id="KW-0472">Membrane</keyword>
<feature type="transmembrane region" description="Helical" evidence="12">
    <location>
        <begin position="186"/>
        <end position="209"/>
    </location>
</feature>
<keyword evidence="8" id="KW-0406">Ion transport</keyword>
<feature type="transmembrane region" description="Helical" evidence="12">
    <location>
        <begin position="105"/>
        <end position="125"/>
    </location>
</feature>
<dbReference type="InterPro" id="IPR038377">
    <property type="entry name" value="Na/Glc_symporter_sf"/>
</dbReference>
<keyword evidence="7" id="KW-0915">Sodium</keyword>
<evidence type="ECO:0000313" key="14">
    <source>
        <dbReference type="Proteomes" id="UP001307889"/>
    </source>
</evidence>
<organism evidence="13 14">
    <name type="scientific">Nesidiocoris tenuis</name>
    <dbReference type="NCBI Taxonomy" id="355587"/>
    <lineage>
        <taxon>Eukaryota</taxon>
        <taxon>Metazoa</taxon>
        <taxon>Ecdysozoa</taxon>
        <taxon>Arthropoda</taxon>
        <taxon>Hexapoda</taxon>
        <taxon>Insecta</taxon>
        <taxon>Pterygota</taxon>
        <taxon>Neoptera</taxon>
        <taxon>Paraneoptera</taxon>
        <taxon>Hemiptera</taxon>
        <taxon>Heteroptera</taxon>
        <taxon>Panheteroptera</taxon>
        <taxon>Cimicomorpha</taxon>
        <taxon>Miridae</taxon>
        <taxon>Dicyphina</taxon>
        <taxon>Nesidiocoris</taxon>
    </lineage>
</organism>
<keyword evidence="14" id="KW-1185">Reference proteome</keyword>
<evidence type="ECO:0000256" key="7">
    <source>
        <dbReference type="ARBA" id="ARBA00023053"/>
    </source>
</evidence>
<evidence type="ECO:0000256" key="5">
    <source>
        <dbReference type="ARBA" id="ARBA00022692"/>
    </source>
</evidence>
<keyword evidence="3" id="KW-0813">Transport</keyword>
<feature type="transmembrane region" description="Helical" evidence="12">
    <location>
        <begin position="480"/>
        <end position="500"/>
    </location>
</feature>
<sequence length="696" mass="76930">MELFHCELLSLLYRYWRPYSLSDGSGGRGGLAVVMASGGSGSPSLRENSDSSFQFQLKDWRSRDPCDTRIPVSAAAGYRALSFVTGCDRVPIAVSLSDEMEGGLLWDYLVFGALIFGSFSVAIYGRFSGPQEKTKNDFAFAKSNSVSMISMMLSIARGFLGVRVFLGYPSELYYRGSAMWEVLYGMIIAFPIVLYIFVPVYFSLGITSVYQYLDLRFNSRLVRCLASFTYVFRNLLNNAVTIFTPCVALKTVFSLPYWASICMITGISVFFTLMGGLRTAIMADVTQLLVMTGCSMVIILQGTISAGGITNVVNASYTHDRLQFFNFDMDPTLRVTTISAILGQLFMSLSIFGCQQNFVQRYCSMSSQSKVNKTIWANIPIMTVLFSLSWVVGMVIFANYLNCDPKALGYITDNDEIVPFYVEDKFIFLPGFLGLVLACLFNGALNLMVSNLNSLAVVTWEDFFLQIPACKRLSDKTQLWMMKLVGAGLGLIMMAVAFLVSKLSGVIEAQQFMTSATSGPLLGVFILAMLVPPANWKGAAVGMLASHAIVLWITFGRLTTDVPPIPSLPVSVDGCSNTTFSSNVPPLPPQNHSVWTEDFDIDPIVGPAKDEGDFLHSLYSITYMYYSMIGTLITVFIGTIVSMITTSTDDCYDEKLVHPWARKIYKLLPGKKSCFADVEQSRSTAVPQEKLRDHKL</sequence>
<feature type="transmembrane region" description="Helical" evidence="12">
    <location>
        <begin position="221"/>
        <end position="243"/>
    </location>
</feature>
<evidence type="ECO:0000256" key="6">
    <source>
        <dbReference type="ARBA" id="ARBA00022989"/>
    </source>
</evidence>
<gene>
    <name evidence="13" type="ORF">NTJ_09641</name>
</gene>
<evidence type="ECO:0000256" key="1">
    <source>
        <dbReference type="ARBA" id="ARBA00004651"/>
    </source>
</evidence>
<feature type="transmembrane region" description="Helical" evidence="12">
    <location>
        <begin position="538"/>
        <end position="555"/>
    </location>
</feature>
<keyword evidence="10" id="KW-0739">Sodium transport</keyword>
<dbReference type="NCBIfam" id="TIGR00813">
    <property type="entry name" value="sss"/>
    <property type="match status" value="1"/>
</dbReference>
<feature type="transmembrane region" description="Helical" evidence="12">
    <location>
        <begin position="333"/>
        <end position="354"/>
    </location>
</feature>
<dbReference type="InterPro" id="IPR001734">
    <property type="entry name" value="Na/solute_symporter"/>
</dbReference>
<dbReference type="Gene3D" id="1.20.1730.10">
    <property type="entry name" value="Sodium/glucose cotransporter"/>
    <property type="match status" value="1"/>
</dbReference>
<evidence type="ECO:0000256" key="3">
    <source>
        <dbReference type="ARBA" id="ARBA00022448"/>
    </source>
</evidence>